<dbReference type="InterPro" id="IPR013324">
    <property type="entry name" value="RNA_pol_sigma_r3/r4-like"/>
</dbReference>
<dbReference type="OrthoDB" id="1706986at2"/>
<accession>A0A4R2KGE0</accession>
<gene>
    <name evidence="1" type="ORF">EV214_13140</name>
</gene>
<name>A0A4R2KGE0_9FIRM</name>
<reference evidence="1 2" key="1">
    <citation type="submission" date="2019-03" db="EMBL/GenBank/DDBJ databases">
        <title>Genomic Encyclopedia of Type Strains, Phase IV (KMG-IV): sequencing the most valuable type-strain genomes for metagenomic binning, comparative biology and taxonomic classification.</title>
        <authorList>
            <person name="Goeker M."/>
        </authorList>
    </citation>
    <scope>NUCLEOTIDE SEQUENCE [LARGE SCALE GENOMIC DNA]</scope>
    <source>
        <strain evidence="1 2">DSM 102940</strain>
    </source>
</reference>
<organism evidence="1 2">
    <name type="scientific">Marinisporobacter balticus</name>
    <dbReference type="NCBI Taxonomy" id="2018667"/>
    <lineage>
        <taxon>Bacteria</taxon>
        <taxon>Bacillati</taxon>
        <taxon>Bacillota</taxon>
        <taxon>Clostridia</taxon>
        <taxon>Peptostreptococcales</taxon>
        <taxon>Thermotaleaceae</taxon>
        <taxon>Marinisporobacter</taxon>
    </lineage>
</organism>
<evidence type="ECO:0000313" key="1">
    <source>
        <dbReference type="EMBL" id="TCO69516.1"/>
    </source>
</evidence>
<dbReference type="AlphaFoldDB" id="A0A4R2KGE0"/>
<proteinExistence type="predicted"/>
<comment type="caution">
    <text evidence="1">The sequence shown here is derived from an EMBL/GenBank/DDBJ whole genome shotgun (WGS) entry which is preliminary data.</text>
</comment>
<dbReference type="Proteomes" id="UP000294919">
    <property type="component" value="Unassembled WGS sequence"/>
</dbReference>
<sequence length="159" mass="18457">MKNEYIRKTIIWLKMYSSLKMSVEILEEELEAQEGIKRGEISAIDFGKEKISQSYKFNSVVEDEAIENIDRIYLLIKQIETTKFTLKKIEKSISVLSEKERQLIELKYIDDQRLSWGEISKKIGYSIDHCQGYLKKHTLEKISVAIYGLDALSAIENAS</sequence>
<evidence type="ECO:0000313" key="2">
    <source>
        <dbReference type="Proteomes" id="UP000294919"/>
    </source>
</evidence>
<keyword evidence="2" id="KW-1185">Reference proteome</keyword>
<dbReference type="RefSeq" id="WP_132247518.1">
    <property type="nucleotide sequence ID" value="NZ_SLWV01000031.1"/>
</dbReference>
<protein>
    <submittedName>
        <fullName evidence="1">Uncharacterized protein</fullName>
    </submittedName>
</protein>
<dbReference type="EMBL" id="SLWV01000031">
    <property type="protein sequence ID" value="TCO69516.1"/>
    <property type="molecule type" value="Genomic_DNA"/>
</dbReference>
<dbReference type="SUPFAM" id="SSF88659">
    <property type="entry name" value="Sigma3 and sigma4 domains of RNA polymerase sigma factors"/>
    <property type="match status" value="1"/>
</dbReference>